<keyword evidence="2" id="KW-0812">Transmembrane</keyword>
<feature type="compositionally biased region" description="Polar residues" evidence="1">
    <location>
        <begin position="120"/>
        <end position="130"/>
    </location>
</feature>
<gene>
    <name evidence="3" type="ORF">Pcinc_019400</name>
</gene>
<feature type="transmembrane region" description="Helical" evidence="2">
    <location>
        <begin position="211"/>
        <end position="237"/>
    </location>
</feature>
<name>A0AAE1FLG4_PETCI</name>
<keyword evidence="4" id="KW-1185">Reference proteome</keyword>
<evidence type="ECO:0000313" key="3">
    <source>
        <dbReference type="EMBL" id="KAK3875761.1"/>
    </source>
</evidence>
<accession>A0AAE1FLG4</accession>
<dbReference type="AlphaFoldDB" id="A0AAE1FLG4"/>
<feature type="compositionally biased region" description="Pro residues" evidence="1">
    <location>
        <begin position="97"/>
        <end position="112"/>
    </location>
</feature>
<feature type="region of interest" description="Disordered" evidence="1">
    <location>
        <begin position="76"/>
        <end position="182"/>
    </location>
</feature>
<reference evidence="3" key="1">
    <citation type="submission" date="2023-10" db="EMBL/GenBank/DDBJ databases">
        <title>Genome assemblies of two species of porcelain crab, Petrolisthes cinctipes and Petrolisthes manimaculis (Anomura: Porcellanidae).</title>
        <authorList>
            <person name="Angst P."/>
        </authorList>
    </citation>
    <scope>NUCLEOTIDE SEQUENCE</scope>
    <source>
        <strain evidence="3">PB745_01</strain>
        <tissue evidence="3">Gill</tissue>
    </source>
</reference>
<feature type="compositionally biased region" description="Gly residues" evidence="1">
    <location>
        <begin position="9"/>
        <end position="21"/>
    </location>
</feature>
<dbReference type="EMBL" id="JAWQEG010001922">
    <property type="protein sequence ID" value="KAK3875761.1"/>
    <property type="molecule type" value="Genomic_DNA"/>
</dbReference>
<keyword evidence="2" id="KW-0472">Membrane</keyword>
<proteinExistence type="predicted"/>
<feature type="compositionally biased region" description="Low complexity" evidence="1">
    <location>
        <begin position="131"/>
        <end position="142"/>
    </location>
</feature>
<comment type="caution">
    <text evidence="3">The sequence shown here is derived from an EMBL/GenBank/DDBJ whole genome shotgun (WGS) entry which is preliminary data.</text>
</comment>
<feature type="compositionally biased region" description="Basic and acidic residues" evidence="1">
    <location>
        <begin position="143"/>
        <end position="154"/>
    </location>
</feature>
<dbReference type="Proteomes" id="UP001286313">
    <property type="component" value="Unassembled WGS sequence"/>
</dbReference>
<evidence type="ECO:0000313" key="4">
    <source>
        <dbReference type="Proteomes" id="UP001286313"/>
    </source>
</evidence>
<evidence type="ECO:0000256" key="2">
    <source>
        <dbReference type="SAM" id="Phobius"/>
    </source>
</evidence>
<protein>
    <submittedName>
        <fullName evidence="3">Uncharacterized protein</fullName>
    </submittedName>
</protein>
<feature type="region of interest" description="Disordered" evidence="1">
    <location>
        <begin position="1"/>
        <end position="36"/>
    </location>
</feature>
<evidence type="ECO:0000256" key="1">
    <source>
        <dbReference type="SAM" id="MobiDB-lite"/>
    </source>
</evidence>
<sequence length="257" mass="29227">MVGGRWELGKGGGEGESGVTGRGNKSLPRSTRPHPTFRQLQRCIRWSDSVQSSFVKDIHLYLQFHHDDFTALTHAQEGEDRATPAPTETGKLQDEQPLPPPVPSPTSDPVPAPDTFHIPTRSTTRQSLPVQTRTKQQQQQTRQRPDQLHRDSEGTRWAPETLRSEDPISLRSSGPDEEEEEDLELQENRFFHDHNYDPYHGTWPVAVERRVLLWLIVAFLIIVSIVILVLLVIIFRLKMALACLVQKICCNKTLCCN</sequence>
<organism evidence="3 4">
    <name type="scientific">Petrolisthes cinctipes</name>
    <name type="common">Flat porcelain crab</name>
    <dbReference type="NCBI Taxonomy" id="88211"/>
    <lineage>
        <taxon>Eukaryota</taxon>
        <taxon>Metazoa</taxon>
        <taxon>Ecdysozoa</taxon>
        <taxon>Arthropoda</taxon>
        <taxon>Crustacea</taxon>
        <taxon>Multicrustacea</taxon>
        <taxon>Malacostraca</taxon>
        <taxon>Eumalacostraca</taxon>
        <taxon>Eucarida</taxon>
        <taxon>Decapoda</taxon>
        <taxon>Pleocyemata</taxon>
        <taxon>Anomura</taxon>
        <taxon>Galatheoidea</taxon>
        <taxon>Porcellanidae</taxon>
        <taxon>Petrolisthes</taxon>
    </lineage>
</organism>
<keyword evidence="2" id="KW-1133">Transmembrane helix</keyword>